<sequence>MQGGLLRYSDDLGIWKICNAAVCGMDVLQLPSFIEMRQPPLSWSRATTGWREWGIVVVTIVPVLIRILFILEVGLETGDKRD</sequence>
<gene>
    <name evidence="2" type="ORF">FOC1_g10003895</name>
</gene>
<evidence type="ECO:0000313" key="2">
    <source>
        <dbReference type="EMBL" id="ENH75733.1"/>
    </source>
</evidence>
<organism evidence="2 3">
    <name type="scientific">Fusarium oxysporum f. sp. cubense (strain race 1)</name>
    <name type="common">Panama disease fungus</name>
    <dbReference type="NCBI Taxonomy" id="1229664"/>
    <lineage>
        <taxon>Eukaryota</taxon>
        <taxon>Fungi</taxon>
        <taxon>Dikarya</taxon>
        <taxon>Ascomycota</taxon>
        <taxon>Pezizomycotina</taxon>
        <taxon>Sordariomycetes</taxon>
        <taxon>Hypocreomycetidae</taxon>
        <taxon>Hypocreales</taxon>
        <taxon>Nectriaceae</taxon>
        <taxon>Fusarium</taxon>
        <taxon>Fusarium oxysporum species complex</taxon>
    </lineage>
</organism>
<dbReference type="AlphaFoldDB" id="N4UIX3"/>
<protein>
    <submittedName>
        <fullName evidence="2">Uncharacterized protein</fullName>
    </submittedName>
</protein>
<dbReference type="VEuPathDB" id="FungiDB:FOC1_g10003895"/>
<evidence type="ECO:0000256" key="1">
    <source>
        <dbReference type="SAM" id="Phobius"/>
    </source>
</evidence>
<dbReference type="Proteomes" id="UP000016928">
    <property type="component" value="Unassembled WGS sequence"/>
</dbReference>
<name>N4UIX3_FUSC1</name>
<evidence type="ECO:0000313" key="3">
    <source>
        <dbReference type="Proteomes" id="UP000016928"/>
    </source>
</evidence>
<reference evidence="3" key="2">
    <citation type="journal article" date="2014" name="PLoS ONE">
        <title>Genome and Transcriptome Analysis of the Fungal Pathogen Fusarium oxysporum f. sp. cubense Causing Banana Vascular Wilt Disease.</title>
        <authorList>
            <person name="Guo L."/>
            <person name="Han L."/>
            <person name="Yang L."/>
            <person name="Zeng H."/>
            <person name="Fan D."/>
            <person name="Zhu Y."/>
            <person name="Feng Y."/>
            <person name="Wang G."/>
            <person name="Peng C."/>
            <person name="Jiang X."/>
            <person name="Zhou D."/>
            <person name="Ni P."/>
            <person name="Liang C."/>
            <person name="Liu L."/>
            <person name="Wang J."/>
            <person name="Mao C."/>
            <person name="Fang X."/>
            <person name="Peng M."/>
            <person name="Huang J."/>
        </authorList>
    </citation>
    <scope>NUCLEOTIDE SEQUENCE [LARGE SCALE GENOMIC DNA]</scope>
    <source>
        <strain evidence="3">race 1</strain>
    </source>
</reference>
<dbReference type="HOGENOM" id="CLU_2558320_0_0_1"/>
<keyword evidence="1" id="KW-0812">Transmembrane</keyword>
<accession>N4UIX3</accession>
<dbReference type="EMBL" id="KB729958">
    <property type="protein sequence ID" value="ENH75733.1"/>
    <property type="molecule type" value="Genomic_DNA"/>
</dbReference>
<reference evidence="3" key="1">
    <citation type="submission" date="2012-09" db="EMBL/GenBank/DDBJ databases">
        <title>Genome sequencing and comparative transcriptomics of race 1 and race 4 of banana pathogen: Fusarium oxysporum f. sp. cubense.</title>
        <authorList>
            <person name="Fang X."/>
            <person name="Huang J."/>
        </authorList>
    </citation>
    <scope>NUCLEOTIDE SEQUENCE [LARGE SCALE GENOMIC DNA]</scope>
    <source>
        <strain evidence="3">race 1</strain>
    </source>
</reference>
<keyword evidence="1" id="KW-0472">Membrane</keyword>
<proteinExistence type="predicted"/>
<dbReference type="OrthoDB" id="3587182at2759"/>
<keyword evidence="1" id="KW-1133">Transmembrane helix</keyword>
<feature type="transmembrane region" description="Helical" evidence="1">
    <location>
        <begin position="53"/>
        <end position="75"/>
    </location>
</feature>